<organism evidence="20 22">
    <name type="scientific">Lacticaseibacillus casei</name>
    <name type="common">Lactobacillus casei</name>
    <dbReference type="NCBI Taxonomy" id="1582"/>
    <lineage>
        <taxon>Bacteria</taxon>
        <taxon>Bacillati</taxon>
        <taxon>Bacillota</taxon>
        <taxon>Bacilli</taxon>
        <taxon>Lactobacillales</taxon>
        <taxon>Lactobacillaceae</taxon>
        <taxon>Lacticaseibacillus</taxon>
    </lineage>
</organism>
<dbReference type="NCBIfam" id="TIGR01524">
    <property type="entry name" value="ATPase-IIIB_Mg"/>
    <property type="match status" value="1"/>
</dbReference>
<dbReference type="InterPro" id="IPR059000">
    <property type="entry name" value="ATPase_P-type_domA"/>
</dbReference>
<evidence type="ECO:0000256" key="16">
    <source>
        <dbReference type="ARBA" id="ARBA00029806"/>
    </source>
</evidence>
<dbReference type="Gene3D" id="3.40.50.1000">
    <property type="entry name" value="HAD superfamily/HAD-like"/>
    <property type="match status" value="1"/>
</dbReference>
<dbReference type="Pfam" id="PF00689">
    <property type="entry name" value="Cation_ATPase_C"/>
    <property type="match status" value="1"/>
</dbReference>
<dbReference type="AlphaFoldDB" id="A0AAN1KEV9"/>
<evidence type="ECO:0000256" key="3">
    <source>
        <dbReference type="ARBA" id="ARBA00008746"/>
    </source>
</evidence>
<keyword evidence="13" id="KW-1278">Translocase</keyword>
<dbReference type="Pfam" id="PF00690">
    <property type="entry name" value="Cation_ATPase_N"/>
    <property type="match status" value="1"/>
</dbReference>
<keyword evidence="8" id="KW-0597">Phosphoprotein</keyword>
<evidence type="ECO:0000256" key="14">
    <source>
        <dbReference type="ARBA" id="ARBA00022989"/>
    </source>
</evidence>
<feature type="transmembrane region" description="Helical" evidence="18">
    <location>
        <begin position="67"/>
        <end position="92"/>
    </location>
</feature>
<dbReference type="InterPro" id="IPR008250">
    <property type="entry name" value="ATPase_P-typ_transduc_dom_A_sf"/>
</dbReference>
<keyword evidence="6" id="KW-1003">Cell membrane</keyword>
<feature type="transmembrane region" description="Helical" evidence="18">
    <location>
        <begin position="743"/>
        <end position="766"/>
    </location>
</feature>
<evidence type="ECO:0000256" key="9">
    <source>
        <dbReference type="ARBA" id="ARBA00022692"/>
    </source>
</evidence>
<dbReference type="InterPro" id="IPR036412">
    <property type="entry name" value="HAD-like_sf"/>
</dbReference>
<protein>
    <recommendedName>
        <fullName evidence="5">Magnesium-transporting ATPase, P-type 1</fullName>
        <ecNumber evidence="4">7.2.2.14</ecNumber>
    </recommendedName>
    <alternativeName>
        <fullName evidence="16">Mg(2+) transport ATPase, P-type 1</fullName>
    </alternativeName>
</protein>
<dbReference type="Pfam" id="PF00122">
    <property type="entry name" value="E1-E2_ATPase"/>
    <property type="match status" value="1"/>
</dbReference>
<dbReference type="EMBL" id="CP136128">
    <property type="protein sequence ID" value="WNX26853.1"/>
    <property type="molecule type" value="Genomic_DNA"/>
</dbReference>
<sequence length="876" mass="96449">MFKKTITRHNASTQEKTAALMQYSQHQPHEVLATLRTREAGLMPAEAADRLEETGSNTVVTQHPRPWYLILFAAFNEPFVWVLLLLCIVSIMTADYDGARMMGLMITLSVSIHFWQEYRSQKESHALAALIANTTAVTRDGQTQERPMDEVVPGDIVQLATGDMIPADAYLIATHDLFVNQSSFTGEAMPVEKTAGKATLDTDQSLFDAPNLVFMGTDVISGSGTAVILKTGDATYFGDMANQIGHKPAPTSFEQGMRAISRVLISMMLVLVPVVFVINGITKQDWSQAFFFAIAVAVGLTPEMLPMIVNSNLAKGALAMSKRKVIVKRLHAIQNLGAIDTLFTDKTGTITEDRVVVMRYVDATGATDPAVLRMAYMNANYQTGWHNLIDTAVVNYAHEHEAILADLPAGLTKIDEIPFDFERRRLTVVVANEDHQWMITKGAFEEMLAVCDRVELHGEVLPITPERLKQLQHTNAAMSGQGMRVIVVAYRQDVHQQEIYTTADEQHMVIAGFLGFLDPAKPDAKEAVGLLRNHGVRVKVLTGDNAIITQHVAEEVGIANQLVVTGNDVEAMDDKALQQAVESTDLFVKLSPLQKARIIKTMRAAGHTVGYMGDGINDTAALREADVSISVDTAADITKDASGIILLEKSLLVLEDGILEGRRVYANAMKYIKMTIASNFGNAFSVLVASIFLPFLPMLAIQLLVQNLIYDTSQMTIPWDNVDDATLAEPTPWRAKGLLRYTLTFGPLSSLFDITTFLFLWFGLGIGAHAASLPAQHVFQAGWFVVGLFTQSLVVHVLRTRVTPFWRSPASAIVILSTMLALLVGLFLILSPLHRAFDFAVLPLGYWPGAALIVLTYLIVVECVKRVYLKRGWPWL</sequence>
<dbReference type="InterPro" id="IPR044492">
    <property type="entry name" value="P_typ_ATPase_HD_dom"/>
</dbReference>
<evidence type="ECO:0000313" key="20">
    <source>
        <dbReference type="EMBL" id="ARY92213.1"/>
    </source>
</evidence>
<dbReference type="SUPFAM" id="SSF81653">
    <property type="entry name" value="Calcium ATPase, transduction domain A"/>
    <property type="match status" value="1"/>
</dbReference>
<feature type="transmembrane region" description="Helical" evidence="18">
    <location>
        <begin position="845"/>
        <end position="864"/>
    </location>
</feature>
<dbReference type="InterPro" id="IPR018303">
    <property type="entry name" value="ATPase_P-typ_P_site"/>
</dbReference>
<dbReference type="InterPro" id="IPR023299">
    <property type="entry name" value="ATPase_P-typ_cyto_dom_N"/>
</dbReference>
<dbReference type="Gene3D" id="3.40.1110.10">
    <property type="entry name" value="Calcium-transporting ATPase, cytoplasmic domain N"/>
    <property type="match status" value="1"/>
</dbReference>
<name>A0AAN1KEV9_LACCA</name>
<dbReference type="SUPFAM" id="SSF81660">
    <property type="entry name" value="Metal cation-transporting ATPase, ATP-binding domain N"/>
    <property type="match status" value="1"/>
</dbReference>
<dbReference type="SUPFAM" id="SSF81665">
    <property type="entry name" value="Calcium ATPase, transmembrane domain M"/>
    <property type="match status" value="1"/>
</dbReference>
<evidence type="ECO:0000256" key="1">
    <source>
        <dbReference type="ARBA" id="ARBA00003954"/>
    </source>
</evidence>
<keyword evidence="12" id="KW-0460">Magnesium</keyword>
<feature type="transmembrane region" description="Helical" evidence="18">
    <location>
        <begin position="263"/>
        <end position="281"/>
    </location>
</feature>
<comment type="function">
    <text evidence="1">Mediates magnesium influx to the cytosol.</text>
</comment>
<feature type="domain" description="Cation-transporting P-type ATPase N-terminal" evidence="19">
    <location>
        <begin position="22"/>
        <end position="95"/>
    </location>
</feature>
<feature type="transmembrane region" description="Helical" evidence="18">
    <location>
        <begin position="778"/>
        <end position="798"/>
    </location>
</feature>
<dbReference type="SUPFAM" id="SSF56784">
    <property type="entry name" value="HAD-like"/>
    <property type="match status" value="1"/>
</dbReference>
<dbReference type="NCBIfam" id="TIGR01494">
    <property type="entry name" value="ATPase_P-type"/>
    <property type="match status" value="2"/>
</dbReference>
<evidence type="ECO:0000256" key="8">
    <source>
        <dbReference type="ARBA" id="ARBA00022553"/>
    </source>
</evidence>
<accession>A0AAN1KEV9</accession>
<evidence type="ECO:0000313" key="21">
    <source>
        <dbReference type="EMBL" id="WNX26853.1"/>
    </source>
</evidence>
<dbReference type="SMART" id="SM00831">
    <property type="entry name" value="Cation_ATPase_N"/>
    <property type="match status" value="1"/>
</dbReference>
<keyword evidence="23" id="KW-1185">Reference proteome</keyword>
<evidence type="ECO:0000256" key="7">
    <source>
        <dbReference type="ARBA" id="ARBA00022519"/>
    </source>
</evidence>
<dbReference type="EC" id="7.2.2.14" evidence="4"/>
<dbReference type="NCBIfam" id="NF011702">
    <property type="entry name" value="PRK15122.1"/>
    <property type="match status" value="1"/>
</dbReference>
<evidence type="ECO:0000256" key="13">
    <source>
        <dbReference type="ARBA" id="ARBA00022967"/>
    </source>
</evidence>
<evidence type="ECO:0000256" key="11">
    <source>
        <dbReference type="ARBA" id="ARBA00022840"/>
    </source>
</evidence>
<dbReference type="SFLD" id="SFLDG00002">
    <property type="entry name" value="C1.7:_P-type_atpase_like"/>
    <property type="match status" value="1"/>
</dbReference>
<keyword evidence="14 18" id="KW-1133">Transmembrane helix</keyword>
<dbReference type="InterPro" id="IPR004014">
    <property type="entry name" value="ATPase_P-typ_cation-transptr_N"/>
</dbReference>
<feature type="transmembrane region" description="Helical" evidence="18">
    <location>
        <begin position="683"/>
        <end position="705"/>
    </location>
</feature>
<keyword evidence="9 18" id="KW-0812">Transmembrane</keyword>
<dbReference type="InterPro" id="IPR006415">
    <property type="entry name" value="P-type_ATPase_IIIB"/>
</dbReference>
<evidence type="ECO:0000256" key="4">
    <source>
        <dbReference type="ARBA" id="ARBA00012786"/>
    </source>
</evidence>
<dbReference type="EMBL" id="CP017065">
    <property type="protein sequence ID" value="ARY92213.1"/>
    <property type="molecule type" value="Genomic_DNA"/>
</dbReference>
<dbReference type="Gene3D" id="1.20.1110.10">
    <property type="entry name" value="Calcium-transporting ATPase, transmembrane domain"/>
    <property type="match status" value="1"/>
</dbReference>
<evidence type="ECO:0000259" key="19">
    <source>
        <dbReference type="SMART" id="SM00831"/>
    </source>
</evidence>
<dbReference type="CDD" id="cd02077">
    <property type="entry name" value="P-type_ATPase_Mg"/>
    <property type="match status" value="1"/>
</dbReference>
<dbReference type="RefSeq" id="WP_087912648.1">
    <property type="nucleotide sequence ID" value="NZ_CP017065.1"/>
</dbReference>
<gene>
    <name evidence="21" type="primary">mgtA</name>
    <name evidence="20" type="ORF">BGL52_10800</name>
    <name evidence="21" type="ORF">RWA16_10575</name>
</gene>
<evidence type="ECO:0000256" key="6">
    <source>
        <dbReference type="ARBA" id="ARBA00022475"/>
    </source>
</evidence>
<feature type="transmembrane region" description="Helical" evidence="18">
    <location>
        <begin position="810"/>
        <end position="833"/>
    </location>
</feature>
<comment type="subcellular location">
    <subcellularLocation>
        <location evidence="2">Cell inner membrane</location>
        <topology evidence="2">Multi-pass membrane protein</topology>
    </subcellularLocation>
</comment>
<dbReference type="Pfam" id="PF13246">
    <property type="entry name" value="Cation_ATPase"/>
    <property type="match status" value="1"/>
</dbReference>
<evidence type="ECO:0000256" key="17">
    <source>
        <dbReference type="ARBA" id="ARBA00047295"/>
    </source>
</evidence>
<reference evidence="21 23" key="2">
    <citation type="submission" date="2023-09" db="EMBL/GenBank/DDBJ databases">
        <title>Genomic characteristic of L. casei group strains isolated from clinical sources.</title>
        <authorList>
            <person name="Jarocki P."/>
        </authorList>
    </citation>
    <scope>NUCLEOTIDE SEQUENCE [LARGE SCALE GENOMIC DNA]</scope>
    <source>
        <strain evidence="21 23">LMG 24099</strain>
    </source>
</reference>
<evidence type="ECO:0000256" key="10">
    <source>
        <dbReference type="ARBA" id="ARBA00022741"/>
    </source>
</evidence>
<dbReference type="GO" id="GO:0005886">
    <property type="term" value="C:plasma membrane"/>
    <property type="evidence" value="ECO:0007669"/>
    <property type="project" value="UniProtKB-SubCell"/>
</dbReference>
<dbReference type="PANTHER" id="PTHR42861">
    <property type="entry name" value="CALCIUM-TRANSPORTING ATPASE"/>
    <property type="match status" value="1"/>
</dbReference>
<dbReference type="InterPro" id="IPR001757">
    <property type="entry name" value="P_typ_ATPase"/>
</dbReference>
<dbReference type="PRINTS" id="PR01836">
    <property type="entry name" value="MGATPASE"/>
</dbReference>
<dbReference type="InterPro" id="IPR023214">
    <property type="entry name" value="HAD_sf"/>
</dbReference>
<dbReference type="Gene3D" id="2.70.150.10">
    <property type="entry name" value="Calcium-transporting ATPase, cytoplasmic transduction domain A"/>
    <property type="match status" value="1"/>
</dbReference>
<evidence type="ECO:0000256" key="5">
    <source>
        <dbReference type="ARBA" id="ARBA00013555"/>
    </source>
</evidence>
<dbReference type="PROSITE" id="PS00154">
    <property type="entry name" value="ATPASE_E1_E2"/>
    <property type="match status" value="1"/>
</dbReference>
<proteinExistence type="inferred from homology"/>
<dbReference type="Proteomes" id="UP000195609">
    <property type="component" value="Chromosome"/>
</dbReference>
<comment type="catalytic activity">
    <reaction evidence="17">
        <text>Mg(2+)(out) + ATP + H2O = Mg(2+)(in) + ADP + phosphate + H(+)</text>
        <dbReference type="Rhea" id="RHEA:10260"/>
        <dbReference type="ChEBI" id="CHEBI:15377"/>
        <dbReference type="ChEBI" id="CHEBI:15378"/>
        <dbReference type="ChEBI" id="CHEBI:18420"/>
        <dbReference type="ChEBI" id="CHEBI:30616"/>
        <dbReference type="ChEBI" id="CHEBI:43474"/>
        <dbReference type="ChEBI" id="CHEBI:456216"/>
        <dbReference type="EC" id="7.2.2.14"/>
    </reaction>
</comment>
<dbReference type="GO" id="GO:0005524">
    <property type="term" value="F:ATP binding"/>
    <property type="evidence" value="ECO:0007669"/>
    <property type="project" value="UniProtKB-KW"/>
</dbReference>
<evidence type="ECO:0000256" key="12">
    <source>
        <dbReference type="ARBA" id="ARBA00022842"/>
    </source>
</evidence>
<comment type="similarity">
    <text evidence="3">Belongs to the cation transport ATPase (P-type) (TC 3.A.3) family. Type IIIB subfamily.</text>
</comment>
<dbReference type="Proteomes" id="UP001303564">
    <property type="component" value="Chromosome"/>
</dbReference>
<evidence type="ECO:0000256" key="18">
    <source>
        <dbReference type="SAM" id="Phobius"/>
    </source>
</evidence>
<dbReference type="InterPro" id="IPR023298">
    <property type="entry name" value="ATPase_P-typ_TM_dom_sf"/>
</dbReference>
<dbReference type="SFLD" id="SFLDS00003">
    <property type="entry name" value="Haloacid_Dehalogenase"/>
    <property type="match status" value="1"/>
</dbReference>
<dbReference type="InterPro" id="IPR006068">
    <property type="entry name" value="ATPase_P-typ_cation-transptr_C"/>
</dbReference>
<dbReference type="SFLD" id="SFLDF00027">
    <property type="entry name" value="p-type_atpase"/>
    <property type="match status" value="1"/>
</dbReference>
<evidence type="ECO:0000313" key="22">
    <source>
        <dbReference type="Proteomes" id="UP000195609"/>
    </source>
</evidence>
<keyword evidence="7" id="KW-0997">Cell inner membrane</keyword>
<evidence type="ECO:0000313" key="23">
    <source>
        <dbReference type="Proteomes" id="UP001303564"/>
    </source>
</evidence>
<dbReference type="GO" id="GO:0016887">
    <property type="term" value="F:ATP hydrolysis activity"/>
    <property type="evidence" value="ECO:0007669"/>
    <property type="project" value="InterPro"/>
</dbReference>
<evidence type="ECO:0000256" key="15">
    <source>
        <dbReference type="ARBA" id="ARBA00023136"/>
    </source>
</evidence>
<dbReference type="GO" id="GO:0015444">
    <property type="term" value="F:P-type magnesium transporter activity"/>
    <property type="evidence" value="ECO:0007669"/>
    <property type="project" value="UniProtKB-EC"/>
</dbReference>
<keyword evidence="11" id="KW-0067">ATP-binding</keyword>
<keyword evidence="15 18" id="KW-0472">Membrane</keyword>
<evidence type="ECO:0000256" key="2">
    <source>
        <dbReference type="ARBA" id="ARBA00004429"/>
    </source>
</evidence>
<reference evidence="20 22" key="1">
    <citation type="journal article" date="2017" name="Front. Immunol.">
        <title>Complete Genome Sequence of Lactobacillus casei LC5, a Potential Probiotics for Atopic Dermatitis.</title>
        <authorList>
            <person name="Kang J."/>
            <person name="Chung W.H."/>
            <person name="Lim T.J."/>
            <person name="Whon T.W."/>
            <person name="Lim S."/>
            <person name="Nam Y.D."/>
        </authorList>
    </citation>
    <scope>NUCLEOTIDE SEQUENCE [LARGE SCALE GENOMIC DNA]</scope>
    <source>
        <strain evidence="20 22">LC5</strain>
    </source>
</reference>
<keyword evidence="10" id="KW-0547">Nucleotide-binding</keyword>